<dbReference type="OMA" id="VTIMEPP"/>
<feature type="compositionally biased region" description="Basic and acidic residues" evidence="1">
    <location>
        <begin position="284"/>
        <end position="300"/>
    </location>
</feature>
<dbReference type="Proteomes" id="UP000002059">
    <property type="component" value="Partially assembled WGS sequence"/>
</dbReference>
<reference evidence="2 3" key="1">
    <citation type="journal article" date="2011" name="PLoS Genet.">
        <title>Comparative genomic analysis of human fungal pathogens causing paracoccidioidomycosis.</title>
        <authorList>
            <person name="Desjardins C.A."/>
            <person name="Champion M.D."/>
            <person name="Holder J.W."/>
            <person name="Muszewska A."/>
            <person name="Goldberg J."/>
            <person name="Bailao A.M."/>
            <person name="Brigido M.M."/>
            <person name="Ferreira M.E."/>
            <person name="Garcia A.M."/>
            <person name="Grynberg M."/>
            <person name="Gujja S."/>
            <person name="Heiman D.I."/>
            <person name="Henn M.R."/>
            <person name="Kodira C.D."/>
            <person name="Leon-Narvaez H."/>
            <person name="Longo L.V."/>
            <person name="Ma L.J."/>
            <person name="Malavazi I."/>
            <person name="Matsuo A.L."/>
            <person name="Morais F.V."/>
            <person name="Pereira M."/>
            <person name="Rodriguez-Brito S."/>
            <person name="Sakthikumar S."/>
            <person name="Salem-Izacc S.M."/>
            <person name="Sykes S.M."/>
            <person name="Teixeira M.M."/>
            <person name="Vallejo M.C."/>
            <person name="Walter M.E."/>
            <person name="Yandava C."/>
            <person name="Young S."/>
            <person name="Zeng Q."/>
            <person name="Zucker J."/>
            <person name="Felipe M.S."/>
            <person name="Goldman G.H."/>
            <person name="Haas B.J."/>
            <person name="McEwen J.G."/>
            <person name="Nino-Vega G."/>
            <person name="Puccia R."/>
            <person name="San-Blas G."/>
            <person name="Soares C.M."/>
            <person name="Birren B.W."/>
            <person name="Cuomo C.A."/>
        </authorList>
    </citation>
    <scope>NUCLEOTIDE SEQUENCE [LARGE SCALE GENOMIC DNA]</scope>
    <source>
        <strain evidence="3">ATCC MYA-826 / Pb01</strain>
    </source>
</reference>
<sequence>MSEKRSNSPPSTAPGLPPGRRASIASGTSFSELFSRPANAAPQQPPPSPSINIPGSIMSSASAQAHQRRRMSITTLGLSGSPTQSSPFSSSAKAMRRESVSSSVISGSPNMEDSVIEENENDTPMTSPSTPFARRLSFGAQAFRERVGGGCSNGRYPSGNPALARKRALSTANSTSFLAFPTDVAAASTSTNNPQNNKSNSSFWRSVGEGFNWPEALRSRAERAPSLGGFPPTSPTLTQGSPPSPSATYSQHHRRAASVATMEQPTTLPPESAQKLKQQPKQRPKPDYFQEKILRGDFMD</sequence>
<keyword evidence="3" id="KW-1185">Reference proteome</keyword>
<dbReference type="eggNOG" id="ENOG502SA1F">
    <property type="taxonomic scope" value="Eukaryota"/>
</dbReference>
<proteinExistence type="predicted"/>
<dbReference type="RefSeq" id="XP_002796965.1">
    <property type="nucleotide sequence ID" value="XM_002796919.2"/>
</dbReference>
<feature type="compositionally biased region" description="Low complexity" evidence="1">
    <location>
        <begin position="79"/>
        <end position="91"/>
    </location>
</feature>
<dbReference type="KEGG" id="pbl:PAAG_00824"/>
<dbReference type="OrthoDB" id="5384020at2759"/>
<dbReference type="HOGENOM" id="CLU_058677_2_0_1"/>
<protein>
    <submittedName>
        <fullName evidence="2">Uncharacterized protein</fullName>
    </submittedName>
</protein>
<accession>C1GQM9</accession>
<feature type="region of interest" description="Disordered" evidence="1">
    <location>
        <begin position="215"/>
        <end position="300"/>
    </location>
</feature>
<feature type="compositionally biased region" description="Polar residues" evidence="1">
    <location>
        <begin position="235"/>
        <end position="250"/>
    </location>
</feature>
<feature type="region of interest" description="Disordered" evidence="1">
    <location>
        <begin position="147"/>
        <end position="169"/>
    </location>
</feature>
<dbReference type="EMBL" id="KN293993">
    <property type="protein sequence ID" value="EEH37903.1"/>
    <property type="molecule type" value="Genomic_DNA"/>
</dbReference>
<evidence type="ECO:0000256" key="1">
    <source>
        <dbReference type="SAM" id="MobiDB-lite"/>
    </source>
</evidence>
<feature type="region of interest" description="Disordered" evidence="1">
    <location>
        <begin position="1"/>
        <end position="132"/>
    </location>
</feature>
<name>C1GQM9_PARBA</name>
<gene>
    <name evidence="2" type="ORF">PAAG_00824</name>
</gene>
<evidence type="ECO:0000313" key="3">
    <source>
        <dbReference type="Proteomes" id="UP000002059"/>
    </source>
</evidence>
<dbReference type="AlphaFoldDB" id="C1GQM9"/>
<dbReference type="VEuPathDB" id="FungiDB:PAAG_00824"/>
<evidence type="ECO:0000313" key="2">
    <source>
        <dbReference type="EMBL" id="EEH37903.1"/>
    </source>
</evidence>
<dbReference type="GeneID" id="9100552"/>
<organism evidence="2 3">
    <name type="scientific">Paracoccidioides lutzii (strain ATCC MYA-826 / Pb01)</name>
    <name type="common">Paracoccidioides brasiliensis</name>
    <dbReference type="NCBI Taxonomy" id="502779"/>
    <lineage>
        <taxon>Eukaryota</taxon>
        <taxon>Fungi</taxon>
        <taxon>Dikarya</taxon>
        <taxon>Ascomycota</taxon>
        <taxon>Pezizomycotina</taxon>
        <taxon>Eurotiomycetes</taxon>
        <taxon>Eurotiomycetidae</taxon>
        <taxon>Onygenales</taxon>
        <taxon>Ajellomycetaceae</taxon>
        <taxon>Paracoccidioides</taxon>
    </lineage>
</organism>